<dbReference type="InterPro" id="IPR036179">
    <property type="entry name" value="Ig-like_dom_sf"/>
</dbReference>
<dbReference type="CDD" id="cd00063">
    <property type="entry name" value="FN3"/>
    <property type="match status" value="1"/>
</dbReference>
<comment type="subcellular location">
    <subcellularLocation>
        <location evidence="1">Membrane</location>
        <topology evidence="1">Single-pass membrane protein</topology>
    </subcellularLocation>
</comment>
<evidence type="ECO:0000313" key="10">
    <source>
        <dbReference type="Proteomes" id="UP000009046"/>
    </source>
</evidence>
<dbReference type="InterPro" id="IPR036116">
    <property type="entry name" value="FN3_sf"/>
</dbReference>
<dbReference type="PROSITE" id="PS50835">
    <property type="entry name" value="IG_LIKE"/>
    <property type="match status" value="5"/>
</dbReference>
<evidence type="ECO:0000259" key="7">
    <source>
        <dbReference type="PROSITE" id="PS50853"/>
    </source>
</evidence>
<feature type="region of interest" description="Disordered" evidence="4">
    <location>
        <begin position="1"/>
        <end position="27"/>
    </location>
</feature>
<feature type="domain" description="Ig-like" evidence="6">
    <location>
        <begin position="109"/>
        <end position="205"/>
    </location>
</feature>
<dbReference type="EMBL" id="AAZO01003614">
    <property type="status" value="NOT_ANNOTATED_CDS"/>
    <property type="molecule type" value="Genomic_DNA"/>
</dbReference>
<feature type="compositionally biased region" description="Basic and acidic residues" evidence="4">
    <location>
        <begin position="1"/>
        <end position="26"/>
    </location>
</feature>
<protein>
    <submittedName>
        <fullName evidence="8 9">Sidestep protein, putative</fullName>
    </submittedName>
</protein>
<dbReference type="PANTHER" id="PTHR23278">
    <property type="entry name" value="SIDESTEP PROTEIN"/>
    <property type="match status" value="1"/>
</dbReference>
<dbReference type="HOGENOM" id="CLU_005939_0_0_1"/>
<dbReference type="SMART" id="SM00408">
    <property type="entry name" value="IGc2"/>
    <property type="match status" value="3"/>
</dbReference>
<reference evidence="8" key="1">
    <citation type="submission" date="2007-04" db="EMBL/GenBank/DDBJ databases">
        <title>Annotation of Pediculus humanus corporis strain USDA.</title>
        <authorList>
            <person name="Kirkness E."/>
            <person name="Hannick L."/>
            <person name="Hass B."/>
            <person name="Bruggner R."/>
            <person name="Lawson D."/>
            <person name="Bidwell S."/>
            <person name="Joardar V."/>
            <person name="Caler E."/>
            <person name="Walenz B."/>
            <person name="Inman J."/>
            <person name="Schobel S."/>
            <person name="Galinsky K."/>
            <person name="Amedeo P."/>
            <person name="Strausberg R."/>
        </authorList>
    </citation>
    <scope>NUCLEOTIDE SEQUENCE</scope>
    <source>
        <strain evidence="8">USDA</strain>
    </source>
</reference>
<dbReference type="EMBL" id="AAZO01003615">
    <property type="status" value="NOT_ANNOTATED_CDS"/>
    <property type="molecule type" value="Genomic_DNA"/>
</dbReference>
<feature type="domain" description="Ig-like" evidence="6">
    <location>
        <begin position="311"/>
        <end position="403"/>
    </location>
</feature>
<dbReference type="Gene3D" id="2.60.40.10">
    <property type="entry name" value="Immunoglobulins"/>
    <property type="match status" value="6"/>
</dbReference>
<reference evidence="9" key="3">
    <citation type="submission" date="2021-02" db="UniProtKB">
        <authorList>
            <consortium name="EnsemblMetazoa"/>
        </authorList>
    </citation>
    <scope>IDENTIFICATION</scope>
    <source>
        <strain evidence="9">USDA</strain>
    </source>
</reference>
<keyword evidence="5" id="KW-1133">Transmembrane helix</keyword>
<evidence type="ECO:0000256" key="1">
    <source>
        <dbReference type="ARBA" id="ARBA00004167"/>
    </source>
</evidence>
<dbReference type="InterPro" id="IPR007110">
    <property type="entry name" value="Ig-like_dom"/>
</dbReference>
<keyword evidence="3" id="KW-1015">Disulfide bond</keyword>
<evidence type="ECO:0000259" key="6">
    <source>
        <dbReference type="PROSITE" id="PS50835"/>
    </source>
</evidence>
<dbReference type="VEuPathDB" id="VectorBase:PHUM311500"/>
<dbReference type="OrthoDB" id="5843397at2759"/>
<dbReference type="GeneID" id="8235911"/>
<dbReference type="CTD" id="8235911"/>
<name>E0VMK9_PEDHC</name>
<dbReference type="OMA" id="NARESCV"/>
<dbReference type="EMBL" id="AAZO01003616">
    <property type="status" value="NOT_ANNOTATED_CDS"/>
    <property type="molecule type" value="Genomic_DNA"/>
</dbReference>
<dbReference type="AlphaFoldDB" id="E0VMK9"/>
<reference evidence="8" key="2">
    <citation type="submission" date="2007-04" db="EMBL/GenBank/DDBJ databases">
        <title>The genome of the human body louse.</title>
        <authorList>
            <consortium name="The Human Body Louse Genome Consortium"/>
            <person name="Kirkness E."/>
            <person name="Walenz B."/>
            <person name="Hass B."/>
            <person name="Bruggner R."/>
            <person name="Strausberg R."/>
        </authorList>
    </citation>
    <scope>NUCLEOTIDE SEQUENCE</scope>
    <source>
        <strain evidence="8">USDA</strain>
    </source>
</reference>
<dbReference type="RefSeq" id="XP_002427353.1">
    <property type="nucleotide sequence ID" value="XM_002427308.1"/>
</dbReference>
<accession>E0VMK9</accession>
<keyword evidence="10" id="KW-1185">Reference proteome</keyword>
<dbReference type="InterPro" id="IPR003598">
    <property type="entry name" value="Ig_sub2"/>
</dbReference>
<dbReference type="InParanoid" id="E0VMK9"/>
<dbReference type="STRING" id="121224.E0VMK9"/>
<dbReference type="FunCoup" id="E0VMK9">
    <property type="interactions" value="34"/>
</dbReference>
<evidence type="ECO:0000313" key="9">
    <source>
        <dbReference type="EnsemblMetazoa" id="PHUM311500-PA"/>
    </source>
</evidence>
<evidence type="ECO:0000256" key="4">
    <source>
        <dbReference type="SAM" id="MobiDB-lite"/>
    </source>
</evidence>
<evidence type="ECO:0000256" key="2">
    <source>
        <dbReference type="ARBA" id="ARBA00023136"/>
    </source>
</evidence>
<evidence type="ECO:0000313" key="8">
    <source>
        <dbReference type="EMBL" id="EEB14615.1"/>
    </source>
</evidence>
<keyword evidence="2 5" id="KW-0472">Membrane</keyword>
<gene>
    <name evidence="9" type="primary">8235911</name>
    <name evidence="8" type="ORF">Phum_PHUM311500</name>
</gene>
<dbReference type="EMBL" id="AAZO01003617">
    <property type="status" value="NOT_ANNOTATED_CDS"/>
    <property type="molecule type" value="Genomic_DNA"/>
</dbReference>
<dbReference type="PROSITE" id="PS50853">
    <property type="entry name" value="FN3"/>
    <property type="match status" value="1"/>
</dbReference>
<dbReference type="eggNOG" id="KOG3515">
    <property type="taxonomic scope" value="Eukaryota"/>
</dbReference>
<evidence type="ECO:0000256" key="3">
    <source>
        <dbReference type="ARBA" id="ARBA00023157"/>
    </source>
</evidence>
<evidence type="ECO:0000256" key="5">
    <source>
        <dbReference type="SAM" id="Phobius"/>
    </source>
</evidence>
<dbReference type="SUPFAM" id="SSF49265">
    <property type="entry name" value="Fibronectin type III"/>
    <property type="match status" value="1"/>
</dbReference>
<feature type="domain" description="Fibronectin type-III" evidence="7">
    <location>
        <begin position="509"/>
        <end position="601"/>
    </location>
</feature>
<dbReference type="PANTHER" id="PTHR23278:SF19">
    <property type="entry name" value="OBSCURIN"/>
    <property type="match status" value="1"/>
</dbReference>
<feature type="domain" description="Ig-like" evidence="6">
    <location>
        <begin position="37"/>
        <end position="101"/>
    </location>
</feature>
<dbReference type="CDD" id="cd00096">
    <property type="entry name" value="Ig"/>
    <property type="match status" value="2"/>
</dbReference>
<dbReference type="EnsemblMetazoa" id="PHUM311500-RA">
    <property type="protein sequence ID" value="PHUM311500-PA"/>
    <property type="gene ID" value="PHUM311500"/>
</dbReference>
<dbReference type="Pfam" id="PF13927">
    <property type="entry name" value="Ig_3"/>
    <property type="match status" value="2"/>
</dbReference>
<dbReference type="Proteomes" id="UP000009046">
    <property type="component" value="Unassembled WGS sequence"/>
</dbReference>
<dbReference type="GO" id="GO:0016020">
    <property type="term" value="C:membrane"/>
    <property type="evidence" value="ECO:0007669"/>
    <property type="project" value="UniProtKB-SubCell"/>
</dbReference>
<feature type="transmembrane region" description="Helical" evidence="5">
    <location>
        <begin position="614"/>
        <end position="636"/>
    </location>
</feature>
<dbReference type="KEGG" id="phu:Phum_PHUM311500"/>
<dbReference type="InterPro" id="IPR013162">
    <property type="entry name" value="CD80_C2-set"/>
</dbReference>
<dbReference type="Pfam" id="PF08205">
    <property type="entry name" value="C2-set_2"/>
    <property type="match status" value="1"/>
</dbReference>
<feature type="domain" description="Ig-like" evidence="6">
    <location>
        <begin position="408"/>
        <end position="495"/>
    </location>
</feature>
<organism>
    <name type="scientific">Pediculus humanus subsp. corporis</name>
    <name type="common">Body louse</name>
    <dbReference type="NCBI Taxonomy" id="121224"/>
    <lineage>
        <taxon>Eukaryota</taxon>
        <taxon>Metazoa</taxon>
        <taxon>Ecdysozoa</taxon>
        <taxon>Arthropoda</taxon>
        <taxon>Hexapoda</taxon>
        <taxon>Insecta</taxon>
        <taxon>Pterygota</taxon>
        <taxon>Neoptera</taxon>
        <taxon>Paraneoptera</taxon>
        <taxon>Psocodea</taxon>
        <taxon>Troctomorpha</taxon>
        <taxon>Phthiraptera</taxon>
        <taxon>Anoplura</taxon>
        <taxon>Pediculidae</taxon>
        <taxon>Pediculus</taxon>
    </lineage>
</organism>
<dbReference type="SMART" id="SM00409">
    <property type="entry name" value="IG"/>
    <property type="match status" value="4"/>
</dbReference>
<dbReference type="InterPro" id="IPR003599">
    <property type="entry name" value="Ig_sub"/>
</dbReference>
<dbReference type="SUPFAM" id="SSF48726">
    <property type="entry name" value="Immunoglobulin"/>
    <property type="match status" value="5"/>
</dbReference>
<keyword evidence="5" id="KW-0812">Transmembrane</keyword>
<dbReference type="EMBL" id="DS235315">
    <property type="protein sequence ID" value="EEB14615.1"/>
    <property type="molecule type" value="Genomic_DNA"/>
</dbReference>
<dbReference type="InterPro" id="IPR003961">
    <property type="entry name" value="FN3_dom"/>
</dbReference>
<proteinExistence type="predicted"/>
<dbReference type="InterPro" id="IPR013783">
    <property type="entry name" value="Ig-like_fold"/>
</dbReference>
<feature type="domain" description="Ig-like" evidence="6">
    <location>
        <begin position="212"/>
        <end position="306"/>
    </location>
</feature>
<sequence>MKVDKKEEGSGKGEEIKEGKGDEKTRKTIFFPSDYDCRGKQSEQATHWKDKDLLEERAYFRTITEPASLSIENVEESDEGDYKCRVDFRKSQTKNHRLKLIVIVPPQTPAIIDDRGKILQSVTGPYEEGDEMKILCIVSGGKPKPHVWWWKGETLIDTTDEPSGFSNIMNNQLVVSRLSRFDLHTVYTCQASNTNITQPVQTSVTVEMHLKPVSVSILSSNNPLSAERNYELTCQSIGSRPPAKITWWKDNKLLDNFSETVSPDGNITTSILTFTPKVEDHDRSLICRADNKLVKAGAEEDSLILNVFYVPIAQLELGSNLDPNDIEEGDDVYFECKIQSNPQAYKVIWKHNGLPLQHSLKSGIILSNRALALQSVKRYQAGEYSCVASNVEGDGESNIVTLAVMYKPLCRNDQKRIYGIARNEEAKILCEVDSFPAPLTFRWSFNNTAETFEVPQEKYRTGTRFLSTLMYKPISDMDYGTVMCWATNSAGEQIEPCVFHVIAAGHPDPPFNCSVLNQTTESLEVECVEGFDGGQPQWFFVEVRDSQSGELKANISNKFPVFSISHLSPGQILKLLVTAVNNKGKSDSVFLEGFTLKVAEKQTGTPATLSMTPVLGYLVGGCLIVLLMALVAGIAWRKSQTKSTNRSDVRQLKEKVVLPLRSDVDDFCEMEDKNPDVVPCNKDSNYQLILSSDTPTSGLLNNKNRDNSDGEIFQKSTITRNGGIHDNYKNGIPKLPNSNSINSPSEVTYAELCISRPGTIGDVKTKSSIVSCSSQHQQHQLPLRRDNTRQDQTIYAVIDHNRRPPLPSSGSGSVAAAAACNDSNTIKSPLTPTTSLTPGSTKEIVTVRTPLMGHQQESCV</sequence>